<dbReference type="GO" id="GO:0045892">
    <property type="term" value="P:negative regulation of DNA-templated transcription"/>
    <property type="evidence" value="ECO:0007669"/>
    <property type="project" value="UniProtKB-ARBA"/>
</dbReference>
<dbReference type="InterPro" id="IPR038390">
    <property type="entry name" value="Metal_Tscrpt_repr_sf"/>
</dbReference>
<dbReference type="InterPro" id="IPR003735">
    <property type="entry name" value="Metal_Tscrpt_repr"/>
</dbReference>
<evidence type="ECO:0000256" key="5">
    <source>
        <dbReference type="ARBA" id="ARBA00039938"/>
    </source>
</evidence>
<dbReference type="EMBL" id="JACRTL010000003">
    <property type="protein sequence ID" value="MBC8611005.1"/>
    <property type="molecule type" value="Genomic_DNA"/>
</dbReference>
<dbReference type="PANTHER" id="PTHR33677">
    <property type="entry name" value="TRANSCRIPTIONAL REPRESSOR FRMR-RELATED"/>
    <property type="match status" value="1"/>
</dbReference>
<dbReference type="GO" id="GO:0005737">
    <property type="term" value="C:cytoplasm"/>
    <property type="evidence" value="ECO:0007669"/>
    <property type="project" value="UniProtKB-SubCell"/>
</dbReference>
<evidence type="ECO:0000256" key="6">
    <source>
        <dbReference type="ARBA" id="ARBA00041544"/>
    </source>
</evidence>
<keyword evidence="4" id="KW-0479">Metal-binding</keyword>
<dbReference type="GO" id="GO:0003677">
    <property type="term" value="F:DNA binding"/>
    <property type="evidence" value="ECO:0007669"/>
    <property type="project" value="InterPro"/>
</dbReference>
<comment type="caution">
    <text evidence="7">The sequence shown here is derived from an EMBL/GenBank/DDBJ whole genome shotgun (WGS) entry which is preliminary data.</text>
</comment>
<sequence>MMADSKTVLRLLKTARGQIDGIIRMVEEDRYCIDISNQLMATESILRKTNREVIHAHMEHCVKQAMETGDSEEKLKEVLALIDKLNR</sequence>
<dbReference type="Pfam" id="PF02583">
    <property type="entry name" value="Trns_repr_metal"/>
    <property type="match status" value="1"/>
</dbReference>
<comment type="subcellular location">
    <subcellularLocation>
        <location evidence="1">Cytoplasm</location>
    </subcellularLocation>
</comment>
<dbReference type="Proteomes" id="UP000632659">
    <property type="component" value="Unassembled WGS sequence"/>
</dbReference>
<reference evidence="7" key="1">
    <citation type="submission" date="2020-08" db="EMBL/GenBank/DDBJ databases">
        <title>Genome public.</title>
        <authorList>
            <person name="Liu C."/>
            <person name="Sun Q."/>
        </authorList>
    </citation>
    <scope>NUCLEOTIDE SEQUENCE</scope>
    <source>
        <strain evidence="7">NSJ-15</strain>
    </source>
</reference>
<dbReference type="AlphaFoldDB" id="A0A8J6TXD3"/>
<evidence type="ECO:0000313" key="7">
    <source>
        <dbReference type="EMBL" id="MBC8611005.1"/>
    </source>
</evidence>
<dbReference type="GO" id="GO:0046872">
    <property type="term" value="F:metal ion binding"/>
    <property type="evidence" value="ECO:0007669"/>
    <property type="project" value="UniProtKB-KW"/>
</dbReference>
<keyword evidence="3" id="KW-0963">Cytoplasm</keyword>
<organism evidence="7 8">
    <name type="scientific">Massiliimalia timonensis</name>
    <dbReference type="NCBI Taxonomy" id="1987501"/>
    <lineage>
        <taxon>Bacteria</taxon>
        <taxon>Bacillati</taxon>
        <taxon>Bacillota</taxon>
        <taxon>Clostridia</taxon>
        <taxon>Eubacteriales</taxon>
        <taxon>Oscillospiraceae</taxon>
        <taxon>Massiliimalia</taxon>
    </lineage>
</organism>
<dbReference type="Gene3D" id="1.20.58.1000">
    <property type="entry name" value="Metal-sensitive repressor, helix protomer"/>
    <property type="match status" value="1"/>
</dbReference>
<gene>
    <name evidence="7" type="ORF">H8702_07700</name>
</gene>
<dbReference type="CDD" id="cd10159">
    <property type="entry name" value="CsoR-like_DUF156_2"/>
    <property type="match status" value="1"/>
</dbReference>
<keyword evidence="8" id="KW-1185">Reference proteome</keyword>
<evidence type="ECO:0000256" key="2">
    <source>
        <dbReference type="ARBA" id="ARBA00011738"/>
    </source>
</evidence>
<evidence type="ECO:0000313" key="8">
    <source>
        <dbReference type="Proteomes" id="UP000632659"/>
    </source>
</evidence>
<name>A0A8J6TXD3_9FIRM</name>
<accession>A0A8J6TXD3</accession>
<dbReference type="OrthoDB" id="9811244at2"/>
<protein>
    <recommendedName>
        <fullName evidence="5">Copper-sensing transcriptional repressor CsoR</fullName>
    </recommendedName>
    <alternativeName>
        <fullName evidence="6">Copper-sensitive operon repressor</fullName>
    </alternativeName>
</protein>
<evidence type="ECO:0000256" key="4">
    <source>
        <dbReference type="ARBA" id="ARBA00022723"/>
    </source>
</evidence>
<dbReference type="RefSeq" id="WP_093989048.1">
    <property type="nucleotide sequence ID" value="NZ_FYDD01000004.1"/>
</dbReference>
<evidence type="ECO:0000256" key="1">
    <source>
        <dbReference type="ARBA" id="ARBA00004496"/>
    </source>
</evidence>
<dbReference type="PANTHER" id="PTHR33677:SF4">
    <property type="entry name" value="COPPER-SENSING TRANSCRIPTIONAL REPRESSOR CSOR"/>
    <property type="match status" value="1"/>
</dbReference>
<comment type="subunit">
    <text evidence="2">Homodimer.</text>
</comment>
<evidence type="ECO:0000256" key="3">
    <source>
        <dbReference type="ARBA" id="ARBA00022490"/>
    </source>
</evidence>
<proteinExistence type="predicted"/>